<name>A0ABR4QD20_9CEST</name>
<sequence>MSYVVVLVPDQEEYVPEIYKMRMASLLDDLLRGHPELVPPLVDIWYFAEVSHFEGLMSVVEYIERNDKPDRLSYPSERTWPLPPNSFLYT</sequence>
<dbReference type="Proteomes" id="UP001651158">
    <property type="component" value="Unassembled WGS sequence"/>
</dbReference>
<evidence type="ECO:0000313" key="1">
    <source>
        <dbReference type="EMBL" id="KAL5107228.1"/>
    </source>
</evidence>
<accession>A0ABR4QD20</accession>
<proteinExistence type="predicted"/>
<organism evidence="1 2">
    <name type="scientific">Taenia crassiceps</name>
    <dbReference type="NCBI Taxonomy" id="6207"/>
    <lineage>
        <taxon>Eukaryota</taxon>
        <taxon>Metazoa</taxon>
        <taxon>Spiralia</taxon>
        <taxon>Lophotrochozoa</taxon>
        <taxon>Platyhelminthes</taxon>
        <taxon>Cestoda</taxon>
        <taxon>Eucestoda</taxon>
        <taxon>Cyclophyllidea</taxon>
        <taxon>Taeniidae</taxon>
        <taxon>Taenia</taxon>
    </lineage>
</organism>
<comment type="caution">
    <text evidence="1">The sequence shown here is derived from an EMBL/GenBank/DDBJ whole genome shotgun (WGS) entry which is preliminary data.</text>
</comment>
<reference evidence="1 2" key="1">
    <citation type="journal article" date="2022" name="Front. Cell. Infect. Microbiol.">
        <title>The Genomes of Two Strains of Taenia crassiceps the Animal Model for the Study of Human Cysticercosis.</title>
        <authorList>
            <person name="Bobes R.J."/>
            <person name="Estrada K."/>
            <person name="Rios-Valencia D.G."/>
            <person name="Calderon-Gallegos A."/>
            <person name="de la Torre P."/>
            <person name="Carrero J.C."/>
            <person name="Sanchez-Flores A."/>
            <person name="Laclette J.P."/>
        </authorList>
    </citation>
    <scope>NUCLEOTIDE SEQUENCE [LARGE SCALE GENOMIC DNA]</scope>
    <source>
        <strain evidence="1">WFUcys</strain>
    </source>
</reference>
<keyword evidence="2" id="KW-1185">Reference proteome</keyword>
<gene>
    <name evidence="1" type="ORF">TcWFU_000255</name>
</gene>
<evidence type="ECO:0000313" key="2">
    <source>
        <dbReference type="Proteomes" id="UP001651158"/>
    </source>
</evidence>
<protein>
    <submittedName>
        <fullName evidence="1">Uncharacterized protein</fullName>
    </submittedName>
</protein>
<dbReference type="EMBL" id="JAKROA010000004">
    <property type="protein sequence ID" value="KAL5107228.1"/>
    <property type="molecule type" value="Genomic_DNA"/>
</dbReference>